<dbReference type="SUPFAM" id="SSF56059">
    <property type="entry name" value="Glutathione synthetase ATP-binding domain-like"/>
    <property type="match status" value="1"/>
</dbReference>
<accession>A0A381ZXF2</accession>
<keyword evidence="2" id="KW-0547">Nucleotide-binding</keyword>
<keyword evidence="1" id="KW-0436">Ligase</keyword>
<dbReference type="GO" id="GO:0005829">
    <property type="term" value="C:cytosol"/>
    <property type="evidence" value="ECO:0007669"/>
    <property type="project" value="TreeGrafter"/>
</dbReference>
<dbReference type="PANTHER" id="PTHR43055">
    <property type="entry name" value="FORMATE-DEPENDENT PHOSPHORIBOSYLGLYCINAMIDE FORMYLTRANSFERASE"/>
    <property type="match status" value="1"/>
</dbReference>
<dbReference type="InterPro" id="IPR041472">
    <property type="entry name" value="BL00235/CARNS1_N"/>
</dbReference>
<dbReference type="Gene3D" id="3.30.470.20">
    <property type="entry name" value="ATP-grasp fold, B domain"/>
    <property type="match status" value="1"/>
</dbReference>
<keyword evidence="3" id="KW-0067">ATP-binding</keyword>
<dbReference type="PROSITE" id="PS50975">
    <property type="entry name" value="ATP_GRASP"/>
    <property type="match status" value="1"/>
</dbReference>
<dbReference type="Gene3D" id="3.40.50.20">
    <property type="match status" value="1"/>
</dbReference>
<feature type="domain" description="ATP-grasp" evidence="4">
    <location>
        <begin position="100"/>
        <end position="293"/>
    </location>
</feature>
<evidence type="ECO:0000256" key="3">
    <source>
        <dbReference type="ARBA" id="ARBA00022840"/>
    </source>
</evidence>
<dbReference type="EMBL" id="UINC01023069">
    <property type="protein sequence ID" value="SVA93988.1"/>
    <property type="molecule type" value="Genomic_DNA"/>
</dbReference>
<reference evidence="5" key="1">
    <citation type="submission" date="2018-05" db="EMBL/GenBank/DDBJ databases">
        <authorList>
            <person name="Lanie J.A."/>
            <person name="Ng W.-L."/>
            <person name="Kazmierczak K.M."/>
            <person name="Andrzejewski T.M."/>
            <person name="Davidsen T.M."/>
            <person name="Wayne K.J."/>
            <person name="Tettelin H."/>
            <person name="Glass J.I."/>
            <person name="Rusch D."/>
            <person name="Podicherti R."/>
            <person name="Tsui H.-C.T."/>
            <person name="Winkler M.E."/>
        </authorList>
    </citation>
    <scope>NUCLEOTIDE SEQUENCE</scope>
</reference>
<evidence type="ECO:0000256" key="2">
    <source>
        <dbReference type="ARBA" id="ARBA00022741"/>
    </source>
</evidence>
<evidence type="ECO:0000259" key="4">
    <source>
        <dbReference type="PROSITE" id="PS50975"/>
    </source>
</evidence>
<dbReference type="Gene3D" id="3.30.1490.20">
    <property type="entry name" value="ATP-grasp fold, A domain"/>
    <property type="match status" value="1"/>
</dbReference>
<evidence type="ECO:0000256" key="1">
    <source>
        <dbReference type="ARBA" id="ARBA00022598"/>
    </source>
</evidence>
<dbReference type="InterPro" id="IPR040570">
    <property type="entry name" value="LAL_C2"/>
</dbReference>
<dbReference type="Pfam" id="PF13535">
    <property type="entry name" value="ATP-grasp_4"/>
    <property type="match status" value="1"/>
</dbReference>
<organism evidence="5">
    <name type="scientific">marine metagenome</name>
    <dbReference type="NCBI Taxonomy" id="408172"/>
    <lineage>
        <taxon>unclassified sequences</taxon>
        <taxon>metagenomes</taxon>
        <taxon>ecological metagenomes</taxon>
    </lineage>
</organism>
<protein>
    <recommendedName>
        <fullName evidence="4">ATP-grasp domain-containing protein</fullName>
    </recommendedName>
</protein>
<sequence>MFQIPAVAEARKLGLKTIVTDGKKNAVCSSLADEFYVIDIYDIPKHLELIKKIKTKYNIKGVFTEGSEATITVAEIAKFLHLKGISPESAKKCKDKILTRQLLEKAKIPIPKWKEVKKNTILNEARKIGFPIIIKSSNNSGSRGSTKLYNEKGLSTAYNLAKKNSTTGKVLIEEFLEGEEQSVEIFFDENQKCTFLNIVDRFFSDGKWSIELGHVNPTKIRQKTELELFNLTKKSSHVMNVNFGVFKADTIITKTGPKILEVTPRLSGGFDSQKTTPISSGRNFIRAAMRLSLGLPIDKNDFIHKQKKFSAVWAILPNPGKIKSINGINEVKKMKGIKEIIILKNKNDKIPEIINNAQRPAYIISEAETYDQALKIAQNGASKIKFQME</sequence>
<dbReference type="Pfam" id="PF18130">
    <property type="entry name" value="ATPgrasp_N"/>
    <property type="match status" value="1"/>
</dbReference>
<name>A0A381ZXF2_9ZZZZ</name>
<dbReference type="Pfam" id="PF18603">
    <property type="entry name" value="LAL_C2"/>
    <property type="match status" value="1"/>
</dbReference>
<dbReference type="PANTHER" id="PTHR43055:SF1">
    <property type="entry name" value="FORMATE-DEPENDENT PHOSPHORIBOSYLGLYCINAMIDE FORMYLTRANSFERASE"/>
    <property type="match status" value="1"/>
</dbReference>
<dbReference type="InterPro" id="IPR011761">
    <property type="entry name" value="ATP-grasp"/>
</dbReference>
<gene>
    <name evidence="5" type="ORF">METZ01_LOCUS146842</name>
</gene>
<dbReference type="InterPro" id="IPR013815">
    <property type="entry name" value="ATP_grasp_subdomain_1"/>
</dbReference>
<dbReference type="AlphaFoldDB" id="A0A381ZXF2"/>
<dbReference type="GO" id="GO:0016874">
    <property type="term" value="F:ligase activity"/>
    <property type="evidence" value="ECO:0007669"/>
    <property type="project" value="UniProtKB-KW"/>
</dbReference>
<dbReference type="GO" id="GO:0046872">
    <property type="term" value="F:metal ion binding"/>
    <property type="evidence" value="ECO:0007669"/>
    <property type="project" value="InterPro"/>
</dbReference>
<proteinExistence type="predicted"/>
<evidence type="ECO:0000313" key="5">
    <source>
        <dbReference type="EMBL" id="SVA93988.1"/>
    </source>
</evidence>
<dbReference type="GO" id="GO:0005524">
    <property type="term" value="F:ATP binding"/>
    <property type="evidence" value="ECO:0007669"/>
    <property type="project" value="UniProtKB-KW"/>
</dbReference>